<reference evidence="1 2" key="1">
    <citation type="submission" date="2015-09" db="EMBL/GenBank/DDBJ databases">
        <title>Trachymyrmex zeteki WGS genome.</title>
        <authorList>
            <person name="Nygaard S."/>
            <person name="Hu H."/>
            <person name="Boomsma J."/>
            <person name="Zhang G."/>
        </authorList>
    </citation>
    <scope>NUCLEOTIDE SEQUENCE [LARGE SCALE GENOMIC DNA]</scope>
    <source>
        <strain evidence="1">Tzet28-1</strain>
        <tissue evidence="1">Whole body</tissue>
    </source>
</reference>
<organism evidence="1 2">
    <name type="scientific">Mycetomoellerius zeteki</name>
    <dbReference type="NCBI Taxonomy" id="64791"/>
    <lineage>
        <taxon>Eukaryota</taxon>
        <taxon>Metazoa</taxon>
        <taxon>Ecdysozoa</taxon>
        <taxon>Arthropoda</taxon>
        <taxon>Hexapoda</taxon>
        <taxon>Insecta</taxon>
        <taxon>Pterygota</taxon>
        <taxon>Neoptera</taxon>
        <taxon>Endopterygota</taxon>
        <taxon>Hymenoptera</taxon>
        <taxon>Apocrita</taxon>
        <taxon>Aculeata</taxon>
        <taxon>Formicoidea</taxon>
        <taxon>Formicidae</taxon>
        <taxon>Myrmicinae</taxon>
        <taxon>Mycetomoellerius</taxon>
    </lineage>
</organism>
<evidence type="ECO:0000313" key="1">
    <source>
        <dbReference type="EMBL" id="KYQ57236.1"/>
    </source>
</evidence>
<dbReference type="AlphaFoldDB" id="A0A151XA39"/>
<proteinExistence type="predicted"/>
<gene>
    <name evidence="1" type="ORF">ALC60_03757</name>
</gene>
<protein>
    <submittedName>
        <fullName evidence="1">Uncharacterized protein</fullName>
    </submittedName>
</protein>
<accession>A0A151XA39</accession>
<evidence type="ECO:0000313" key="2">
    <source>
        <dbReference type="Proteomes" id="UP000075809"/>
    </source>
</evidence>
<dbReference type="EMBL" id="KQ982351">
    <property type="protein sequence ID" value="KYQ57236.1"/>
    <property type="molecule type" value="Genomic_DNA"/>
</dbReference>
<name>A0A151XA39_9HYME</name>
<keyword evidence="2" id="KW-1185">Reference proteome</keyword>
<sequence length="96" mass="10609">MDLMARILNGSLTRAVAVISGRSLDGLRGQRPTVKENQTKESCSKAGCGRKLRPTNRIYSANWCVGKQVFIIIECNSKRAICMLHVMDSENAGRNI</sequence>
<dbReference type="Proteomes" id="UP000075809">
    <property type="component" value="Unassembled WGS sequence"/>
</dbReference>